<dbReference type="EMBL" id="VIFK01000151">
    <property type="protein sequence ID" value="TQE98701.1"/>
    <property type="molecule type" value="Genomic_DNA"/>
</dbReference>
<protein>
    <submittedName>
        <fullName evidence="1">Uncharacterized protein</fullName>
    </submittedName>
</protein>
<gene>
    <name evidence="1" type="ORF">FKY71_12465</name>
</gene>
<organism evidence="1 2">
    <name type="scientific">Spiribacter salinus</name>
    <dbReference type="NCBI Taxonomy" id="1335746"/>
    <lineage>
        <taxon>Bacteria</taxon>
        <taxon>Pseudomonadati</taxon>
        <taxon>Pseudomonadota</taxon>
        <taxon>Gammaproteobacteria</taxon>
        <taxon>Chromatiales</taxon>
        <taxon>Ectothiorhodospiraceae</taxon>
        <taxon>Spiribacter</taxon>
    </lineage>
</organism>
<name>A0A540VPJ3_9GAMM</name>
<reference evidence="1 2" key="1">
    <citation type="submission" date="2019-06" db="EMBL/GenBank/DDBJ databases">
        <title>Metagenome assembled Genome of Spiribacter salinus SL48-SHIP from the microbial mat of Salt Lake 48 (Novosibirsk region, Russia).</title>
        <authorList>
            <person name="Shipova A."/>
            <person name="Rozanov A.S."/>
            <person name="Bryanskaya A.V."/>
            <person name="Peltek S.E."/>
        </authorList>
    </citation>
    <scope>NUCLEOTIDE SEQUENCE [LARGE SCALE GENOMIC DNA]</scope>
    <source>
        <strain evidence="1">SL48-SHIP-2</strain>
    </source>
</reference>
<comment type="caution">
    <text evidence="1">The sequence shown here is derived from an EMBL/GenBank/DDBJ whole genome shotgun (WGS) entry which is preliminary data.</text>
</comment>
<dbReference type="AlphaFoldDB" id="A0A540VPJ3"/>
<accession>A0A540VPJ3</accession>
<evidence type="ECO:0000313" key="1">
    <source>
        <dbReference type="EMBL" id="TQE98701.1"/>
    </source>
</evidence>
<sequence>MESAVTFAEYAHAKNYAEPLEPNASLKATSSSVRAREFLHFLEKERYPAPTFEKYLAETVADPVLSEFQFGHIDFIVARLTSLTPQIEVLAIGIEDFQLTIVEIDHLGRYLVAAEEAS</sequence>
<dbReference type="Proteomes" id="UP000315400">
    <property type="component" value="Unassembled WGS sequence"/>
</dbReference>
<evidence type="ECO:0000313" key="2">
    <source>
        <dbReference type="Proteomes" id="UP000315400"/>
    </source>
</evidence>
<proteinExistence type="predicted"/>